<dbReference type="AlphaFoldDB" id="A0A8T2THQ6"/>
<keyword evidence="1" id="KW-1133">Transmembrane helix</keyword>
<sequence length="137" mass="15794">MVEEHNAIDVLHFLFNKEVVNTILYSSSTRLTYQVLASNLSTCRTALGLCVKIKQSRFLYDELYLPKSSQFALMNFIYEGVLNVLIIFVGVGRKRAAYRSSVSTLRSDWRTMFWVPNYLYVESPLVCAERLNNQVPV</sequence>
<keyword evidence="3" id="KW-1185">Reference proteome</keyword>
<keyword evidence="1" id="KW-0472">Membrane</keyword>
<accession>A0A8T2THQ6</accession>
<feature type="transmembrane region" description="Helical" evidence="1">
    <location>
        <begin position="71"/>
        <end position="91"/>
    </location>
</feature>
<gene>
    <name evidence="2" type="ORF">KP509_12G030700</name>
</gene>
<keyword evidence="1" id="KW-0812">Transmembrane</keyword>
<dbReference type="EMBL" id="CM035417">
    <property type="protein sequence ID" value="KAH7422891.1"/>
    <property type="molecule type" value="Genomic_DNA"/>
</dbReference>
<evidence type="ECO:0000313" key="2">
    <source>
        <dbReference type="EMBL" id="KAH7422891.1"/>
    </source>
</evidence>
<organism evidence="2 3">
    <name type="scientific">Ceratopteris richardii</name>
    <name type="common">Triangle waterfern</name>
    <dbReference type="NCBI Taxonomy" id="49495"/>
    <lineage>
        <taxon>Eukaryota</taxon>
        <taxon>Viridiplantae</taxon>
        <taxon>Streptophyta</taxon>
        <taxon>Embryophyta</taxon>
        <taxon>Tracheophyta</taxon>
        <taxon>Polypodiopsida</taxon>
        <taxon>Polypodiidae</taxon>
        <taxon>Polypodiales</taxon>
        <taxon>Pteridineae</taxon>
        <taxon>Pteridaceae</taxon>
        <taxon>Parkerioideae</taxon>
        <taxon>Ceratopteris</taxon>
    </lineage>
</organism>
<evidence type="ECO:0000256" key="1">
    <source>
        <dbReference type="SAM" id="Phobius"/>
    </source>
</evidence>
<evidence type="ECO:0000313" key="3">
    <source>
        <dbReference type="Proteomes" id="UP000825935"/>
    </source>
</evidence>
<protein>
    <submittedName>
        <fullName evidence="2">Uncharacterized protein</fullName>
    </submittedName>
</protein>
<name>A0A8T2THQ6_CERRI</name>
<reference evidence="2" key="1">
    <citation type="submission" date="2021-08" db="EMBL/GenBank/DDBJ databases">
        <title>WGS assembly of Ceratopteris richardii.</title>
        <authorList>
            <person name="Marchant D.B."/>
            <person name="Chen G."/>
            <person name="Jenkins J."/>
            <person name="Shu S."/>
            <person name="Leebens-Mack J."/>
            <person name="Grimwood J."/>
            <person name="Schmutz J."/>
            <person name="Soltis P."/>
            <person name="Soltis D."/>
            <person name="Chen Z.-H."/>
        </authorList>
    </citation>
    <scope>NUCLEOTIDE SEQUENCE</scope>
    <source>
        <strain evidence="2">Whitten #5841</strain>
        <tissue evidence="2">Leaf</tissue>
    </source>
</reference>
<comment type="caution">
    <text evidence="2">The sequence shown here is derived from an EMBL/GenBank/DDBJ whole genome shotgun (WGS) entry which is preliminary data.</text>
</comment>
<dbReference type="Proteomes" id="UP000825935">
    <property type="component" value="Chromosome 12"/>
</dbReference>
<proteinExistence type="predicted"/>